<evidence type="ECO:0000313" key="3">
    <source>
        <dbReference type="Proteomes" id="UP001345219"/>
    </source>
</evidence>
<organism evidence="2 3">
    <name type="scientific">Trapa incisa</name>
    <dbReference type="NCBI Taxonomy" id="236973"/>
    <lineage>
        <taxon>Eukaryota</taxon>
        <taxon>Viridiplantae</taxon>
        <taxon>Streptophyta</taxon>
        <taxon>Embryophyta</taxon>
        <taxon>Tracheophyta</taxon>
        <taxon>Spermatophyta</taxon>
        <taxon>Magnoliopsida</taxon>
        <taxon>eudicotyledons</taxon>
        <taxon>Gunneridae</taxon>
        <taxon>Pentapetalae</taxon>
        <taxon>rosids</taxon>
        <taxon>malvids</taxon>
        <taxon>Myrtales</taxon>
        <taxon>Lythraceae</taxon>
        <taxon>Trapa</taxon>
    </lineage>
</organism>
<comment type="caution">
    <text evidence="2">The sequence shown here is derived from an EMBL/GenBank/DDBJ whole genome shotgun (WGS) entry which is preliminary data.</text>
</comment>
<evidence type="ECO:0000256" key="1">
    <source>
        <dbReference type="SAM" id="MobiDB-lite"/>
    </source>
</evidence>
<protein>
    <submittedName>
        <fullName evidence="2">Uncharacterized protein</fullName>
    </submittedName>
</protein>
<gene>
    <name evidence="2" type="ORF">SAY87_014009</name>
</gene>
<proteinExistence type="predicted"/>
<sequence>MSAHQQWSDQAVLQSISSHLLGESSDYILTGMRTCHPESDQAWAELVPFMEDDPQDMVLYGFLHDGLVASNYYQQPDINVCPAVDLTPLVDAAPFKLEQVQYSFTTDSGATTGVPAVGGEKAPSMRGSRALLNFPHRINSGEPEPVRVTAKRSSPESSSNTSSSNSSGTTGATNKRRKAAAQTVPGVVMESKKTARCLIGA</sequence>
<name>A0AAN7GUY1_9MYRT</name>
<evidence type="ECO:0000313" key="2">
    <source>
        <dbReference type="EMBL" id="KAK4747423.1"/>
    </source>
</evidence>
<dbReference type="Proteomes" id="UP001345219">
    <property type="component" value="Chromosome 12"/>
</dbReference>
<accession>A0AAN7GUY1</accession>
<reference evidence="2 3" key="1">
    <citation type="journal article" date="2023" name="Hortic Res">
        <title>Pangenome of water caltrop reveals structural variations and asymmetric subgenome divergence after allopolyploidization.</title>
        <authorList>
            <person name="Zhang X."/>
            <person name="Chen Y."/>
            <person name="Wang L."/>
            <person name="Yuan Y."/>
            <person name="Fang M."/>
            <person name="Shi L."/>
            <person name="Lu R."/>
            <person name="Comes H.P."/>
            <person name="Ma Y."/>
            <person name="Chen Y."/>
            <person name="Huang G."/>
            <person name="Zhou Y."/>
            <person name="Zheng Z."/>
            <person name="Qiu Y."/>
        </authorList>
    </citation>
    <scope>NUCLEOTIDE SEQUENCE [LARGE SCALE GENOMIC DNA]</scope>
    <source>
        <tissue evidence="2">Roots</tissue>
    </source>
</reference>
<dbReference type="EMBL" id="JAXIOK010000019">
    <property type="protein sequence ID" value="KAK4747423.1"/>
    <property type="molecule type" value="Genomic_DNA"/>
</dbReference>
<dbReference type="AlphaFoldDB" id="A0AAN7GUY1"/>
<feature type="compositionally biased region" description="Low complexity" evidence="1">
    <location>
        <begin position="155"/>
        <end position="173"/>
    </location>
</feature>
<feature type="region of interest" description="Disordered" evidence="1">
    <location>
        <begin position="135"/>
        <end position="187"/>
    </location>
</feature>
<keyword evidence="3" id="KW-1185">Reference proteome</keyword>